<dbReference type="GO" id="GO:0005737">
    <property type="term" value="C:cytoplasm"/>
    <property type="evidence" value="ECO:0007669"/>
    <property type="project" value="TreeGrafter"/>
</dbReference>
<dbReference type="STRING" id="1123357.SAMN02745244_00557"/>
<dbReference type="GO" id="GO:0005524">
    <property type="term" value="F:ATP binding"/>
    <property type="evidence" value="ECO:0007669"/>
    <property type="project" value="UniProtKB-KW"/>
</dbReference>
<evidence type="ECO:0000256" key="6">
    <source>
        <dbReference type="ARBA" id="ARBA00022741"/>
    </source>
</evidence>
<dbReference type="InterPro" id="IPR036615">
    <property type="entry name" value="Mur_ligase_C_dom_sf"/>
</dbReference>
<evidence type="ECO:0000256" key="2">
    <source>
        <dbReference type="ARBA" id="ARBA00008276"/>
    </source>
</evidence>
<dbReference type="Gene3D" id="3.90.190.20">
    <property type="entry name" value="Mur ligase, C-terminal domain"/>
    <property type="match status" value="1"/>
</dbReference>
<evidence type="ECO:0000256" key="3">
    <source>
        <dbReference type="ARBA" id="ARBA00013025"/>
    </source>
</evidence>
<dbReference type="InterPro" id="IPR018109">
    <property type="entry name" value="Folylpolyglutamate_synth_CS"/>
</dbReference>
<dbReference type="NCBIfam" id="TIGR01499">
    <property type="entry name" value="folC"/>
    <property type="match status" value="1"/>
</dbReference>
<dbReference type="AlphaFoldDB" id="A0A1M6BYR0"/>
<name>A0A1M6BYR0_9ACTN</name>
<dbReference type="SUPFAM" id="SSF53244">
    <property type="entry name" value="MurD-like peptide ligases, peptide-binding domain"/>
    <property type="match status" value="1"/>
</dbReference>
<dbReference type="Gene3D" id="3.40.1190.10">
    <property type="entry name" value="Mur-like, catalytic domain"/>
    <property type="match status" value="1"/>
</dbReference>
<proteinExistence type="inferred from homology"/>
<dbReference type="InterPro" id="IPR013221">
    <property type="entry name" value="Mur_ligase_cen"/>
</dbReference>
<dbReference type="InterPro" id="IPR036565">
    <property type="entry name" value="Mur-like_cat_sf"/>
</dbReference>
<comment type="similarity">
    <text evidence="2">Belongs to the folylpolyglutamate synthase family.</text>
</comment>
<evidence type="ECO:0000259" key="12">
    <source>
        <dbReference type="Pfam" id="PF08245"/>
    </source>
</evidence>
<sequence length="479" mass="50611">MVAALERDRAFNYLLSRTGCRMIAKSEAGQYPEGTMSHSTHEELTAALTSRWPEHRVAPSLNRISALMELLGDPQRAMPVIQVAGTNGKGSSAIMIDSILRAAGLRVGRFASPHLSDVRERIVIDGEPIGVERFDEVWAEIEPYVAMVDEQRLDGVEMTFFEVITGMAYAAFADAPVDVAVVEVGLGGRWDATSVADATVAVVAPIGLDHTHILGDTIEEIAADKAGIIKPGSTAVLAGQDPAAARVLLERAMEVGAPIKAEGPDFGVIERSLAVGGQLLRLETSEGPVGDVFLPLFGEHMARNAALAVAAVGALLGAGSPSPEVVVEGLGAVEAPGRLELVRTSPPIVIDTAHNPQAARVTIDAVTESYDFDPVIGVVAMMQDKDAEEVLEIFSEKMDQVVITKVSSSPRAREVDDLAAVAETIWPSHQVHRAATMAEALDRAVMLADTTSSQAGVLVAGSVIAAGEARELLKKESQE</sequence>
<organism evidence="13 14">
    <name type="scientific">Tessaracoccus bendigoensis DSM 12906</name>
    <dbReference type="NCBI Taxonomy" id="1123357"/>
    <lineage>
        <taxon>Bacteria</taxon>
        <taxon>Bacillati</taxon>
        <taxon>Actinomycetota</taxon>
        <taxon>Actinomycetes</taxon>
        <taxon>Propionibacteriales</taxon>
        <taxon>Propionibacteriaceae</taxon>
        <taxon>Tessaracoccus</taxon>
    </lineage>
</organism>
<dbReference type="GO" id="GO:0004326">
    <property type="term" value="F:tetrahydrofolylpolyglutamate synthase activity"/>
    <property type="evidence" value="ECO:0007669"/>
    <property type="project" value="UniProtKB-EC"/>
</dbReference>
<accession>A0A1M6BYR0</accession>
<dbReference type="GO" id="GO:0046872">
    <property type="term" value="F:metal ion binding"/>
    <property type="evidence" value="ECO:0007669"/>
    <property type="project" value="UniProtKB-KW"/>
</dbReference>
<dbReference type="EC" id="6.3.2.17" evidence="3"/>
<keyword evidence="5" id="KW-0479">Metal-binding</keyword>
<protein>
    <recommendedName>
        <fullName evidence="3">tetrahydrofolate synthase</fullName>
        <ecNumber evidence="3">6.3.2.17</ecNumber>
    </recommendedName>
    <alternativeName>
        <fullName evidence="9">Tetrahydrofolylpolyglutamate synthase</fullName>
    </alternativeName>
</protein>
<dbReference type="SUPFAM" id="SSF53623">
    <property type="entry name" value="MurD-like peptide ligases, catalytic domain"/>
    <property type="match status" value="1"/>
</dbReference>
<evidence type="ECO:0000256" key="5">
    <source>
        <dbReference type="ARBA" id="ARBA00022723"/>
    </source>
</evidence>
<evidence type="ECO:0000259" key="11">
    <source>
        <dbReference type="Pfam" id="PF02875"/>
    </source>
</evidence>
<evidence type="ECO:0000256" key="9">
    <source>
        <dbReference type="ARBA" id="ARBA00030592"/>
    </source>
</evidence>
<dbReference type="EMBL" id="FQZG01000008">
    <property type="protein sequence ID" value="SHI53935.1"/>
    <property type="molecule type" value="Genomic_DNA"/>
</dbReference>
<feature type="domain" description="Mur ligase C-terminal" evidence="11">
    <location>
        <begin position="337"/>
        <end position="462"/>
    </location>
</feature>
<feature type="domain" description="Mur ligase central" evidence="12">
    <location>
        <begin position="83"/>
        <end position="312"/>
    </location>
</feature>
<evidence type="ECO:0000256" key="4">
    <source>
        <dbReference type="ARBA" id="ARBA00022598"/>
    </source>
</evidence>
<dbReference type="GO" id="GO:0008841">
    <property type="term" value="F:dihydrofolate synthase activity"/>
    <property type="evidence" value="ECO:0007669"/>
    <property type="project" value="TreeGrafter"/>
</dbReference>
<dbReference type="Pfam" id="PF02875">
    <property type="entry name" value="Mur_ligase_C"/>
    <property type="match status" value="1"/>
</dbReference>
<dbReference type="PANTHER" id="PTHR11136:SF0">
    <property type="entry name" value="DIHYDROFOLATE SYNTHETASE-RELATED"/>
    <property type="match status" value="1"/>
</dbReference>
<evidence type="ECO:0000256" key="7">
    <source>
        <dbReference type="ARBA" id="ARBA00022840"/>
    </source>
</evidence>
<evidence type="ECO:0000256" key="8">
    <source>
        <dbReference type="ARBA" id="ARBA00022842"/>
    </source>
</evidence>
<reference evidence="13 14" key="1">
    <citation type="submission" date="2016-11" db="EMBL/GenBank/DDBJ databases">
        <authorList>
            <person name="Jaros S."/>
            <person name="Januszkiewicz K."/>
            <person name="Wedrychowicz H."/>
        </authorList>
    </citation>
    <scope>NUCLEOTIDE SEQUENCE [LARGE SCALE GENOMIC DNA]</scope>
    <source>
        <strain evidence="13 14">DSM 12906</strain>
    </source>
</reference>
<keyword evidence="6" id="KW-0547">Nucleotide-binding</keyword>
<dbReference type="PROSITE" id="PS01011">
    <property type="entry name" value="FOLYLPOLYGLU_SYNT_1"/>
    <property type="match status" value="1"/>
</dbReference>
<evidence type="ECO:0000313" key="13">
    <source>
        <dbReference type="EMBL" id="SHI53935.1"/>
    </source>
</evidence>
<keyword evidence="8" id="KW-0460">Magnesium</keyword>
<dbReference type="FunFam" id="3.40.1190.10:FF:000011">
    <property type="entry name" value="Folylpolyglutamate synthase/dihydrofolate synthase"/>
    <property type="match status" value="1"/>
</dbReference>
<keyword evidence="7" id="KW-0067">ATP-binding</keyword>
<dbReference type="Pfam" id="PF08245">
    <property type="entry name" value="Mur_ligase_M"/>
    <property type="match status" value="1"/>
</dbReference>
<dbReference type="PANTHER" id="PTHR11136">
    <property type="entry name" value="FOLYLPOLYGLUTAMATE SYNTHASE-RELATED"/>
    <property type="match status" value="1"/>
</dbReference>
<evidence type="ECO:0000313" key="14">
    <source>
        <dbReference type="Proteomes" id="UP000184512"/>
    </source>
</evidence>
<comment type="catalytic activity">
    <reaction evidence="10">
        <text>(6S)-5,6,7,8-tetrahydrofolyl-(gamma-L-Glu)(n) + L-glutamate + ATP = (6S)-5,6,7,8-tetrahydrofolyl-(gamma-L-Glu)(n+1) + ADP + phosphate + H(+)</text>
        <dbReference type="Rhea" id="RHEA:10580"/>
        <dbReference type="Rhea" id="RHEA-COMP:14738"/>
        <dbReference type="Rhea" id="RHEA-COMP:14740"/>
        <dbReference type="ChEBI" id="CHEBI:15378"/>
        <dbReference type="ChEBI" id="CHEBI:29985"/>
        <dbReference type="ChEBI" id="CHEBI:30616"/>
        <dbReference type="ChEBI" id="CHEBI:43474"/>
        <dbReference type="ChEBI" id="CHEBI:141005"/>
        <dbReference type="ChEBI" id="CHEBI:456216"/>
        <dbReference type="EC" id="6.3.2.17"/>
    </reaction>
</comment>
<keyword evidence="4" id="KW-0436">Ligase</keyword>
<comment type="cofactor">
    <cofactor evidence="1">
        <name>Mg(2+)</name>
        <dbReference type="ChEBI" id="CHEBI:18420"/>
    </cofactor>
</comment>
<dbReference type="InterPro" id="IPR004101">
    <property type="entry name" value="Mur_ligase_C"/>
</dbReference>
<keyword evidence="14" id="KW-1185">Reference proteome</keyword>
<dbReference type="PIRSF" id="PIRSF001563">
    <property type="entry name" value="Folylpolyglu_synth"/>
    <property type="match status" value="1"/>
</dbReference>
<gene>
    <name evidence="13" type="ORF">SAMN02745244_00557</name>
</gene>
<evidence type="ECO:0000256" key="10">
    <source>
        <dbReference type="ARBA" id="ARBA00047493"/>
    </source>
</evidence>
<dbReference type="InterPro" id="IPR001645">
    <property type="entry name" value="Folylpolyglutamate_synth"/>
</dbReference>
<evidence type="ECO:0000256" key="1">
    <source>
        <dbReference type="ARBA" id="ARBA00001946"/>
    </source>
</evidence>
<dbReference type="Proteomes" id="UP000184512">
    <property type="component" value="Unassembled WGS sequence"/>
</dbReference>